<protein>
    <submittedName>
        <fullName evidence="3">Flp pilus assembly protein TadG</fullName>
    </submittedName>
</protein>
<dbReference type="InterPro" id="IPR012495">
    <property type="entry name" value="TadE-like_dom"/>
</dbReference>
<organism evidence="3 4">
    <name type="scientific">Alloyangia pacifica</name>
    <dbReference type="NCBI Taxonomy" id="311180"/>
    <lineage>
        <taxon>Bacteria</taxon>
        <taxon>Pseudomonadati</taxon>
        <taxon>Pseudomonadota</taxon>
        <taxon>Alphaproteobacteria</taxon>
        <taxon>Rhodobacterales</taxon>
        <taxon>Roseobacteraceae</taxon>
        <taxon>Alloyangia</taxon>
    </lineage>
</organism>
<feature type="domain" description="TadE-like" evidence="2">
    <location>
        <begin position="15"/>
        <end position="57"/>
    </location>
</feature>
<feature type="transmembrane region" description="Helical" evidence="1">
    <location>
        <begin position="21"/>
        <end position="43"/>
    </location>
</feature>
<accession>A0A1I6ST48</accession>
<dbReference type="RefSeq" id="WP_092424153.1">
    <property type="nucleotide sequence ID" value="NZ_FNCL01000005.1"/>
</dbReference>
<dbReference type="OrthoDB" id="7860729at2"/>
<evidence type="ECO:0000259" key="2">
    <source>
        <dbReference type="Pfam" id="PF07811"/>
    </source>
</evidence>
<keyword evidence="1" id="KW-1133">Transmembrane helix</keyword>
<keyword evidence="4" id="KW-1185">Reference proteome</keyword>
<dbReference type="Proteomes" id="UP000199392">
    <property type="component" value="Unassembled WGS sequence"/>
</dbReference>
<dbReference type="Pfam" id="PF07811">
    <property type="entry name" value="TadE"/>
    <property type="match status" value="1"/>
</dbReference>
<keyword evidence="1" id="KW-0472">Membrane</keyword>
<gene>
    <name evidence="3" type="ORF">SAMN04488050_10537</name>
</gene>
<keyword evidence="1" id="KW-0812">Transmembrane</keyword>
<dbReference type="EMBL" id="FOZW01000005">
    <property type="protein sequence ID" value="SFS80048.1"/>
    <property type="molecule type" value="Genomic_DNA"/>
</dbReference>
<proteinExistence type="predicted"/>
<evidence type="ECO:0000313" key="3">
    <source>
        <dbReference type="EMBL" id="SFS80048.1"/>
    </source>
</evidence>
<sequence>MPARRASVFIKDERGTVFVEFLIVFPVLTFLCLGFFEFANILWERQQMQVGLRDAARYWSRCRTEISGASATCTADIARNIAFYGNPAGSGRLRVPGWDEPAEISFDPEQDELPNRAVLPGEPPVRPLVTVSGSVGYSGLPFFSTLLDRSITIRHSVQMRYIGW</sequence>
<reference evidence="4" key="1">
    <citation type="submission" date="2016-10" db="EMBL/GenBank/DDBJ databases">
        <authorList>
            <person name="Varghese N."/>
            <person name="Submissions S."/>
        </authorList>
    </citation>
    <scope>NUCLEOTIDE SEQUENCE [LARGE SCALE GENOMIC DNA]</scope>
    <source>
        <strain evidence="4">DSM 26894</strain>
    </source>
</reference>
<name>A0A1I6ST48_9RHOB</name>
<evidence type="ECO:0000313" key="4">
    <source>
        <dbReference type="Proteomes" id="UP000199392"/>
    </source>
</evidence>
<dbReference type="STRING" id="311180.SAMN04488050_10537"/>
<dbReference type="AlphaFoldDB" id="A0A1I6ST48"/>
<evidence type="ECO:0000256" key="1">
    <source>
        <dbReference type="SAM" id="Phobius"/>
    </source>
</evidence>